<feature type="domain" description="DNA mismatch repair protein S5" evidence="7">
    <location>
        <begin position="232"/>
        <end position="364"/>
    </location>
</feature>
<dbReference type="SMART" id="SM01340">
    <property type="entry name" value="DNA_mis_repair"/>
    <property type="match status" value="1"/>
</dbReference>
<dbReference type="GO" id="GO:0030983">
    <property type="term" value="F:mismatched DNA binding"/>
    <property type="evidence" value="ECO:0007669"/>
    <property type="project" value="InterPro"/>
</dbReference>
<comment type="subcellular location">
    <subcellularLocation>
        <location evidence="1">Nucleus</location>
    </subcellularLocation>
</comment>
<dbReference type="GO" id="GO:0006298">
    <property type="term" value="P:mismatch repair"/>
    <property type="evidence" value="ECO:0007669"/>
    <property type="project" value="InterPro"/>
</dbReference>
<evidence type="ECO:0000256" key="6">
    <source>
        <dbReference type="SAM" id="MobiDB-lite"/>
    </source>
</evidence>
<dbReference type="GO" id="GO:0140664">
    <property type="term" value="F:ATP-dependent DNA damage sensor activity"/>
    <property type="evidence" value="ECO:0007669"/>
    <property type="project" value="InterPro"/>
</dbReference>
<name>A0A0D2NUJ3_9CHLO</name>
<dbReference type="GO" id="GO:0005524">
    <property type="term" value="F:ATP binding"/>
    <property type="evidence" value="ECO:0007669"/>
    <property type="project" value="InterPro"/>
</dbReference>
<reference evidence="8 9" key="1">
    <citation type="journal article" date="2013" name="BMC Genomics">
        <title>Reconstruction of the lipid metabolism for the microalga Monoraphidium neglectum from its genome sequence reveals characteristics suitable for biofuel production.</title>
        <authorList>
            <person name="Bogen C."/>
            <person name="Al-Dilaimi A."/>
            <person name="Albersmeier A."/>
            <person name="Wichmann J."/>
            <person name="Grundmann M."/>
            <person name="Rupp O."/>
            <person name="Lauersen K.J."/>
            <person name="Blifernez-Klassen O."/>
            <person name="Kalinowski J."/>
            <person name="Goesmann A."/>
            <person name="Mussgnug J.H."/>
            <person name="Kruse O."/>
        </authorList>
    </citation>
    <scope>NUCLEOTIDE SEQUENCE [LARGE SCALE GENOMIC DNA]</scope>
    <source>
        <strain evidence="8 9">SAG 48.87</strain>
    </source>
</reference>
<evidence type="ECO:0000259" key="7">
    <source>
        <dbReference type="SMART" id="SM01340"/>
    </source>
</evidence>
<dbReference type="InterPro" id="IPR036890">
    <property type="entry name" value="HATPase_C_sf"/>
</dbReference>
<feature type="compositionally biased region" description="Low complexity" evidence="6">
    <location>
        <begin position="402"/>
        <end position="440"/>
    </location>
</feature>
<protein>
    <submittedName>
        <fullName evidence="8">Putative MutL protein</fullName>
    </submittedName>
</protein>
<comment type="similarity">
    <text evidence="2">Belongs to the DNA mismatch repair MutL/HexB family.</text>
</comment>
<dbReference type="InterPro" id="IPR002099">
    <property type="entry name" value="MutL/Mlh/PMS"/>
</dbReference>
<evidence type="ECO:0000256" key="5">
    <source>
        <dbReference type="ARBA" id="ARBA00023242"/>
    </source>
</evidence>
<feature type="region of interest" description="Disordered" evidence="6">
    <location>
        <begin position="390"/>
        <end position="451"/>
    </location>
</feature>
<dbReference type="GO" id="GO:0016887">
    <property type="term" value="F:ATP hydrolysis activity"/>
    <property type="evidence" value="ECO:0007669"/>
    <property type="project" value="InterPro"/>
</dbReference>
<gene>
    <name evidence="8" type="ORF">MNEG_0185</name>
</gene>
<dbReference type="Pfam" id="PF16413">
    <property type="entry name" value="Mlh1_C"/>
    <property type="match status" value="1"/>
</dbReference>
<feature type="compositionally biased region" description="Gly residues" evidence="6">
    <location>
        <begin position="474"/>
        <end position="488"/>
    </location>
</feature>
<dbReference type="Pfam" id="PF01119">
    <property type="entry name" value="DNA_mis_repair"/>
    <property type="match status" value="1"/>
</dbReference>
<keyword evidence="4" id="KW-0234">DNA repair</keyword>
<dbReference type="CDD" id="cd16926">
    <property type="entry name" value="HATPase_MutL-MLH-PMS-like"/>
    <property type="match status" value="1"/>
</dbReference>
<keyword evidence="9" id="KW-1185">Reference proteome</keyword>
<feature type="compositionally biased region" description="Basic and acidic residues" evidence="6">
    <location>
        <begin position="553"/>
        <end position="563"/>
    </location>
</feature>
<feature type="region of interest" description="Disordered" evidence="6">
    <location>
        <begin position="544"/>
        <end position="568"/>
    </location>
</feature>
<keyword evidence="5" id="KW-0539">Nucleus</keyword>
<dbReference type="GO" id="GO:0032389">
    <property type="term" value="C:MutLalpha complex"/>
    <property type="evidence" value="ECO:0007669"/>
    <property type="project" value="TreeGrafter"/>
</dbReference>
<accession>A0A0D2NUJ3</accession>
<dbReference type="InterPro" id="IPR032189">
    <property type="entry name" value="Mlh1_C"/>
</dbReference>
<dbReference type="PANTHER" id="PTHR10073">
    <property type="entry name" value="DNA MISMATCH REPAIR PROTEIN MLH, PMS, MUTL"/>
    <property type="match status" value="1"/>
</dbReference>
<evidence type="ECO:0000313" key="8">
    <source>
        <dbReference type="EMBL" id="KIZ07766.1"/>
    </source>
</evidence>
<dbReference type="Pfam" id="PF13589">
    <property type="entry name" value="HATPase_c_3"/>
    <property type="match status" value="1"/>
</dbReference>
<dbReference type="KEGG" id="mng:MNEG_0185"/>
<proteinExistence type="inferred from homology"/>
<dbReference type="Gene3D" id="3.30.230.10">
    <property type="match status" value="1"/>
</dbReference>
<dbReference type="Proteomes" id="UP000054498">
    <property type="component" value="Unassembled WGS sequence"/>
</dbReference>
<dbReference type="PANTHER" id="PTHR10073:SF12">
    <property type="entry name" value="DNA MISMATCH REPAIR PROTEIN MLH1"/>
    <property type="match status" value="1"/>
</dbReference>
<evidence type="ECO:0000313" key="9">
    <source>
        <dbReference type="Proteomes" id="UP000054498"/>
    </source>
</evidence>
<keyword evidence="3" id="KW-0227">DNA damage</keyword>
<sequence length="889" mass="93288">MGAAAPQQAQRVPAPTPQPILQLPEAVVHRIAAGEVIQRPASALKEMLENSIDAGATRIAVTVKEGGLRLLQVADDGCGVARADLPLLCVRHATSKLRAYEDLEAIATLGFRGEALASISFVAHLSATTMTRGAAHGWRASYQDGALLDPPGAKPCAAVPGTVLTVEDLFFNVPARRKAFRAGGAEEGALVLDLMQRYAVWAAPRVGFSLRRQGEARADLATSPGASRLDVIRQLHGPDLAGSLLPLSVACGQEPTADLAHDAPGGPHLRVEGFASGLAWAGRRGTLVLFINGRCVECGPLKRGAEAVYATLVPRAPKPWLFLDVRLPPRQVEVNVHPTKREVGFLHQDLVIDAICRQLEATLLAAMSSRTFATHSTPATTALRLAEQLVSGGGSGSGNGGSRQSAQQTQGQASTQQQQQQQQQQAQQQMQKPKQTQQQTIYRPDKLVRADHRTRTMDAFVVRGASAPAVNGGSKTGQQGGGGGGGGEADVDAVDAEADASAGLAGHTASAAAKAAVAVGMPRKRRAAERDRLAFNSSMAAAVVGSGDDGEERQDGVDGHPDAAENSTAGALVQQAQQLLPPKAREQGNPPGPPPVAAARELLAAREAASPAGLTGLVRQHVFVGLADEAGEWGLLQSGTRLYLAALGPLSRDLFELQGLRRWGRCPAAALAEPLPLEGLAAAGLALEEAAGRWQPSDGPIPELARLAAQALSMRAPVLARLGVVVDDQGRLATLPVLLNGYSPDPSRLPDLILALVRDVPWEEGEEAREVVEGVVAAVAMLFALAPLEREVERGASSGYGGDGGQSAGLEMTRGAEAMQLDGPARDAGPCHASLAPHRRLAEREWVARHVVLPAMKALLRPRPCRANDGSLLLLTSMERLYRVFERCG</sequence>
<dbReference type="STRING" id="145388.A0A0D2NUJ3"/>
<dbReference type="AlphaFoldDB" id="A0A0D2NUJ3"/>
<evidence type="ECO:0000256" key="2">
    <source>
        <dbReference type="ARBA" id="ARBA00006082"/>
    </source>
</evidence>
<dbReference type="SUPFAM" id="SSF55874">
    <property type="entry name" value="ATPase domain of HSP90 chaperone/DNA topoisomerase II/histidine kinase"/>
    <property type="match status" value="1"/>
</dbReference>
<dbReference type="Gene3D" id="3.30.565.10">
    <property type="entry name" value="Histidine kinase-like ATPase, C-terminal domain"/>
    <property type="match status" value="1"/>
</dbReference>
<dbReference type="PROSITE" id="PS00058">
    <property type="entry name" value="DNA_MISMATCH_REPAIR_1"/>
    <property type="match status" value="1"/>
</dbReference>
<dbReference type="GeneID" id="25726303"/>
<dbReference type="FunFam" id="3.30.565.10:FF:000003">
    <property type="entry name" value="DNA mismatch repair endonuclease MutL"/>
    <property type="match status" value="1"/>
</dbReference>
<evidence type="ECO:0000256" key="4">
    <source>
        <dbReference type="ARBA" id="ARBA00023204"/>
    </source>
</evidence>
<dbReference type="InterPro" id="IPR014721">
    <property type="entry name" value="Ribsml_uS5_D2-typ_fold_subgr"/>
</dbReference>
<evidence type="ECO:0000256" key="3">
    <source>
        <dbReference type="ARBA" id="ARBA00022763"/>
    </source>
</evidence>
<dbReference type="InterPro" id="IPR038973">
    <property type="entry name" value="MutL/Mlh/Pms-like"/>
</dbReference>
<dbReference type="SUPFAM" id="SSF54211">
    <property type="entry name" value="Ribosomal protein S5 domain 2-like"/>
    <property type="match status" value="1"/>
</dbReference>
<dbReference type="RefSeq" id="XP_013906785.1">
    <property type="nucleotide sequence ID" value="XM_014051331.1"/>
</dbReference>
<dbReference type="InterPro" id="IPR020568">
    <property type="entry name" value="Ribosomal_Su5_D2-typ_SF"/>
</dbReference>
<dbReference type="EMBL" id="KK100233">
    <property type="protein sequence ID" value="KIZ07766.1"/>
    <property type="molecule type" value="Genomic_DNA"/>
</dbReference>
<dbReference type="InterPro" id="IPR013507">
    <property type="entry name" value="DNA_mismatch_S5_2-like"/>
</dbReference>
<dbReference type="OrthoDB" id="10254304at2759"/>
<feature type="region of interest" description="Disordered" evidence="6">
    <location>
        <begin position="467"/>
        <end position="491"/>
    </location>
</feature>
<dbReference type="NCBIfam" id="TIGR00585">
    <property type="entry name" value="mutl"/>
    <property type="match status" value="1"/>
</dbReference>
<dbReference type="InterPro" id="IPR014762">
    <property type="entry name" value="DNA_mismatch_repair_CS"/>
</dbReference>
<feature type="compositionally biased region" description="Gly residues" evidence="6">
    <location>
        <begin position="391"/>
        <end position="401"/>
    </location>
</feature>
<organism evidence="8 9">
    <name type="scientific">Monoraphidium neglectum</name>
    <dbReference type="NCBI Taxonomy" id="145388"/>
    <lineage>
        <taxon>Eukaryota</taxon>
        <taxon>Viridiplantae</taxon>
        <taxon>Chlorophyta</taxon>
        <taxon>core chlorophytes</taxon>
        <taxon>Chlorophyceae</taxon>
        <taxon>CS clade</taxon>
        <taxon>Sphaeropleales</taxon>
        <taxon>Selenastraceae</taxon>
        <taxon>Monoraphidium</taxon>
    </lineage>
</organism>
<evidence type="ECO:0000256" key="1">
    <source>
        <dbReference type="ARBA" id="ARBA00004123"/>
    </source>
</evidence>